<evidence type="ECO:0000313" key="2">
    <source>
        <dbReference type="EMBL" id="BBI50617.1"/>
    </source>
</evidence>
<sequence length="103" mass="11868">MLPLISAVRLLCLRHGLDEIATRDRLIALSHSTTALTSAESALLVAAFERLQQRLLDQQRYSKARGQAADGWVDLRRLREDERLLLKFDLQQIRVFVQRVKNT</sequence>
<dbReference type="InterPro" id="IPR018821">
    <property type="entry name" value="DUF294_put_nucleoTrafse_sb-bd"/>
</dbReference>
<reference evidence="3" key="1">
    <citation type="journal article" date="2019" name="Microbiol. Resour. Announc.">
        <title>Complete Genome Sequence of Halomonas olivaria, a Moderately Halophilic Bacterium Isolated from Olive Processing Effluents, Obtained by Nanopore Sequencing.</title>
        <authorList>
            <person name="Nagata S."/>
            <person name="Ii K.M."/>
            <person name="Tsukimi T."/>
            <person name="Miura M.C."/>
            <person name="Galipon J."/>
            <person name="Arakawa K."/>
        </authorList>
    </citation>
    <scope>NUCLEOTIDE SEQUENCE [LARGE SCALE GENOMIC DNA]</scope>
    <source>
        <strain evidence="3">TYRC17</strain>
    </source>
</reference>
<proteinExistence type="predicted"/>
<dbReference type="EMBL" id="AP019416">
    <property type="protein sequence ID" value="BBI50617.1"/>
    <property type="molecule type" value="Genomic_DNA"/>
</dbReference>
<gene>
    <name evidence="2" type="ORF">HORIV_30380</name>
</gene>
<feature type="domain" description="DUF294" evidence="1">
    <location>
        <begin position="2"/>
        <end position="101"/>
    </location>
</feature>
<dbReference type="Proteomes" id="UP000289555">
    <property type="component" value="Chromosome"/>
</dbReference>
<keyword evidence="3" id="KW-1185">Reference proteome</keyword>
<accession>A0ABN5WXK4</accession>
<dbReference type="Pfam" id="PF10335">
    <property type="entry name" value="DUF294_C"/>
    <property type="match status" value="1"/>
</dbReference>
<organism evidence="2 3">
    <name type="scientific">Vreelandella olivaria</name>
    <dbReference type="NCBI Taxonomy" id="390919"/>
    <lineage>
        <taxon>Bacteria</taxon>
        <taxon>Pseudomonadati</taxon>
        <taxon>Pseudomonadota</taxon>
        <taxon>Gammaproteobacteria</taxon>
        <taxon>Oceanospirillales</taxon>
        <taxon>Halomonadaceae</taxon>
        <taxon>Vreelandella</taxon>
    </lineage>
</organism>
<evidence type="ECO:0000313" key="3">
    <source>
        <dbReference type="Proteomes" id="UP000289555"/>
    </source>
</evidence>
<name>A0ABN5WXK4_9GAMM</name>
<evidence type="ECO:0000259" key="1">
    <source>
        <dbReference type="Pfam" id="PF10335"/>
    </source>
</evidence>
<protein>
    <recommendedName>
        <fullName evidence="1">DUF294 domain-containing protein</fullName>
    </recommendedName>
</protein>